<dbReference type="AlphaFoldDB" id="A0A1F5UNY3"/>
<accession>A0A1F5UNY3</accession>
<dbReference type="STRING" id="1817864.A2Z21_09465"/>
<sequence>MNMTPDNALEYLMGHLDACNDPACSFHAKQQEAEAVLRRALLPPADERTVLAEGFIDKDALADYKADRASNVCVFRDQALHDEQPVLIVLADAPEDLVPMVEREEEA</sequence>
<reference evidence="1 2" key="1">
    <citation type="journal article" date="2016" name="Nat. Commun.">
        <title>Thousands of microbial genomes shed light on interconnected biogeochemical processes in an aquifer system.</title>
        <authorList>
            <person name="Anantharaman K."/>
            <person name="Brown C.T."/>
            <person name="Hug L.A."/>
            <person name="Sharon I."/>
            <person name="Castelle C.J."/>
            <person name="Probst A.J."/>
            <person name="Thomas B.C."/>
            <person name="Singh A."/>
            <person name="Wilkins M.J."/>
            <person name="Karaoz U."/>
            <person name="Brodie E.L."/>
            <person name="Williams K.H."/>
            <person name="Hubbard S.S."/>
            <person name="Banfield J.F."/>
        </authorList>
    </citation>
    <scope>NUCLEOTIDE SEQUENCE [LARGE SCALE GENOMIC DNA]</scope>
    <source>
        <strain evidence="2">RBG_16_55_9</strain>
    </source>
</reference>
<name>A0A1F5UNY3_FRAXR</name>
<evidence type="ECO:0000313" key="1">
    <source>
        <dbReference type="EMBL" id="OGF52810.1"/>
    </source>
</evidence>
<comment type="caution">
    <text evidence="1">The sequence shown here is derived from an EMBL/GenBank/DDBJ whole genome shotgun (WGS) entry which is preliminary data.</text>
</comment>
<dbReference type="EMBL" id="MFGX01000126">
    <property type="protein sequence ID" value="OGF52810.1"/>
    <property type="molecule type" value="Genomic_DNA"/>
</dbReference>
<evidence type="ECO:0000313" key="2">
    <source>
        <dbReference type="Proteomes" id="UP000179157"/>
    </source>
</evidence>
<gene>
    <name evidence="1" type="ORF">A2Z21_09465</name>
</gene>
<dbReference type="Proteomes" id="UP000179157">
    <property type="component" value="Unassembled WGS sequence"/>
</dbReference>
<organism evidence="1 2">
    <name type="scientific">Fraserbacteria sp. (strain RBG_16_55_9)</name>
    <dbReference type="NCBI Taxonomy" id="1817864"/>
    <lineage>
        <taxon>Bacteria</taxon>
        <taxon>Candidatus Fraseribacteriota</taxon>
    </lineage>
</organism>
<proteinExistence type="predicted"/>
<protein>
    <submittedName>
        <fullName evidence="1">Uncharacterized protein</fullName>
    </submittedName>
</protein>